<evidence type="ECO:0000259" key="1">
    <source>
        <dbReference type="Pfam" id="PF13529"/>
    </source>
</evidence>
<name>A0A6G9XJB0_NOCBR</name>
<proteinExistence type="predicted"/>
<evidence type="ECO:0000313" key="3">
    <source>
        <dbReference type="Proteomes" id="UP000501705"/>
    </source>
</evidence>
<dbReference type="InterPro" id="IPR038765">
    <property type="entry name" value="Papain-like_cys_pep_sf"/>
</dbReference>
<dbReference type="AlphaFoldDB" id="A0A6G9XJB0"/>
<dbReference type="Gene3D" id="3.90.70.10">
    <property type="entry name" value="Cysteine proteinases"/>
    <property type="match status" value="1"/>
</dbReference>
<gene>
    <name evidence="2" type="ORF">F5X71_00435</name>
</gene>
<sequence length="195" mass="20891">MTERILDHTYSPQETGYWCGPAATQIALTALGIDVAEQQLADELGTDTDGTDWIGQITAVLSRRSGQPYVTVEIPNDPPTDGQRARLWDDIVGSIDGGNAVVANIVAPPGNQPPGYPSNQTIWHYFAIVGYDDHTRAVYVADPARFGGLEHYWLSLGKLASLITPKGYAAAPTASADAEVWRDNLVQMLGPGGAQ</sequence>
<dbReference type="Proteomes" id="UP000501705">
    <property type="component" value="Chromosome"/>
</dbReference>
<evidence type="ECO:0000313" key="2">
    <source>
        <dbReference type="EMBL" id="QIS00999.1"/>
    </source>
</evidence>
<organism evidence="2 3">
    <name type="scientific">Nocardia brasiliensis</name>
    <dbReference type="NCBI Taxonomy" id="37326"/>
    <lineage>
        <taxon>Bacteria</taxon>
        <taxon>Bacillati</taxon>
        <taxon>Actinomycetota</taxon>
        <taxon>Actinomycetes</taxon>
        <taxon>Mycobacteriales</taxon>
        <taxon>Nocardiaceae</taxon>
        <taxon>Nocardia</taxon>
    </lineage>
</organism>
<protein>
    <submittedName>
        <fullName evidence="2">Lysis protein</fullName>
    </submittedName>
</protein>
<accession>A0A6G9XJB0</accession>
<dbReference type="InterPro" id="IPR039564">
    <property type="entry name" value="Peptidase_C39-like"/>
</dbReference>
<dbReference type="EMBL" id="CP046171">
    <property type="protein sequence ID" value="QIS00999.1"/>
    <property type="molecule type" value="Genomic_DNA"/>
</dbReference>
<dbReference type="SUPFAM" id="SSF54001">
    <property type="entry name" value="Cysteine proteinases"/>
    <property type="match status" value="1"/>
</dbReference>
<dbReference type="Pfam" id="PF13529">
    <property type="entry name" value="Peptidase_C39_2"/>
    <property type="match status" value="1"/>
</dbReference>
<feature type="domain" description="Peptidase C39-like" evidence="1">
    <location>
        <begin position="8"/>
        <end position="144"/>
    </location>
</feature>
<reference evidence="2 3" key="1">
    <citation type="journal article" date="2019" name="ACS Chem. Biol.">
        <title>Identification and Mobilization of a Cryptic Antibiotic Biosynthesis Gene Locus from a Human-Pathogenic Nocardia Isolate.</title>
        <authorList>
            <person name="Herisse M."/>
            <person name="Ishida K."/>
            <person name="Porter J.L."/>
            <person name="Howden B."/>
            <person name="Hertweck C."/>
            <person name="Stinear T.P."/>
            <person name="Pidot S.J."/>
        </authorList>
    </citation>
    <scope>NUCLEOTIDE SEQUENCE [LARGE SCALE GENOMIC DNA]</scope>
    <source>
        <strain evidence="2 3">AUSMDU00024985</strain>
    </source>
</reference>
<dbReference type="RefSeq" id="WP_167460157.1">
    <property type="nucleotide sequence ID" value="NZ_CP046171.1"/>
</dbReference>